<dbReference type="RefSeq" id="WP_132984639.1">
    <property type="nucleotide sequence ID" value="NZ_SJRX01000001.1"/>
</dbReference>
<name>A0ABQ2EET1_9GAMM</name>
<dbReference type="Proteomes" id="UP000599009">
    <property type="component" value="Unassembled WGS sequence"/>
</dbReference>
<evidence type="ECO:0000313" key="2">
    <source>
        <dbReference type="Proteomes" id="UP000599009"/>
    </source>
</evidence>
<organism evidence="1 2">
    <name type="scientific">Luteimonas terricola</name>
    <dbReference type="NCBI Taxonomy" id="645597"/>
    <lineage>
        <taxon>Bacteria</taxon>
        <taxon>Pseudomonadati</taxon>
        <taxon>Pseudomonadota</taxon>
        <taxon>Gammaproteobacteria</taxon>
        <taxon>Lysobacterales</taxon>
        <taxon>Lysobacteraceae</taxon>
        <taxon>Luteimonas</taxon>
    </lineage>
</organism>
<accession>A0ABQ2EET1</accession>
<evidence type="ECO:0000313" key="1">
    <source>
        <dbReference type="EMBL" id="GGK09136.1"/>
    </source>
</evidence>
<evidence type="ECO:0008006" key="3">
    <source>
        <dbReference type="Google" id="ProtNLM"/>
    </source>
</evidence>
<comment type="caution">
    <text evidence="1">The sequence shown here is derived from an EMBL/GenBank/DDBJ whole genome shotgun (WGS) entry which is preliminary data.</text>
</comment>
<protein>
    <recommendedName>
        <fullName evidence="3">Peptidase</fullName>
    </recommendedName>
</protein>
<gene>
    <name evidence="1" type="ORF">GCM10011394_18250</name>
</gene>
<reference evidence="2" key="1">
    <citation type="journal article" date="2019" name="Int. J. Syst. Evol. Microbiol.">
        <title>The Global Catalogue of Microorganisms (GCM) 10K type strain sequencing project: providing services to taxonomists for standard genome sequencing and annotation.</title>
        <authorList>
            <consortium name="The Broad Institute Genomics Platform"/>
            <consortium name="The Broad Institute Genome Sequencing Center for Infectious Disease"/>
            <person name="Wu L."/>
            <person name="Ma J."/>
        </authorList>
    </citation>
    <scope>NUCLEOTIDE SEQUENCE [LARGE SCALE GENOMIC DNA]</scope>
    <source>
        <strain evidence="2">CGMCC 1.8985</strain>
    </source>
</reference>
<dbReference type="EMBL" id="BMME01000001">
    <property type="protein sequence ID" value="GGK09136.1"/>
    <property type="molecule type" value="Genomic_DNA"/>
</dbReference>
<sequence>MHPTEPLTLEGHTLKRDASGTVLSGHVDGVELYYRTDASRELADGAEPFLCAMLVPAMAQGRDIVIPDGLAASRELLDNIDRLQDIYAVWYPAFKKVDIRVDIRPGEPPAVERGRGLLFSGGLDACHSLQKYGASVDTLIYVRGIDMQLDEDELYRQCLESNLEIAEAYGKRLVAIESNVRFFIRKVSRSDIGWGVAQGCGLGSLANVLGMPVTYISSSAAYDDLGPTGSHPLTDPLCSSDRVRIEHIGCESRRHEKLLEVARDDFLLQRIRVCWQDQGLNCGKCEKCLRFRMALTLAGLRSRNFEPLTDFAELDLAPINSPTHYVDWEDNLRLARAMGNASACRELGRRLRRYRERQLLKQIDELWLGGTIRRLKRKASG</sequence>
<proteinExistence type="predicted"/>
<keyword evidence="2" id="KW-1185">Reference proteome</keyword>